<sequence>MYLIYLQASTIVQVWTLMTVSVSLGHKWTYTGPDGEEHWHEHYPFCHGTFQSPIDLNSELFRYDPTLVPIEVRNYNLSTYEQLTLNNNGHSVQLSLPTRMHLSGLHQRYTAAQLHLHWGSPSMPTGSEHTINGKQFTAELHVVHFNSDRYPNISVAADKSDGLAVLGVLIEVGDFNPTFGQFLKYLNGVKYRDQRIQVPAFDIRGLLPDRLDEYYRYDGSLTTPPCYPSVLWTVFRNPVTISKEQFLALATSVFSSSQQESAPVLLNGNYRKSQDSENRIILVSFREGRGLHGTLTVTPAFLRRQVIQHLLAGESSDQDEDGLPQPPAKTGRKAGAKKKWTNHKSRRSLGPTIVRQKGQQLVKPGDGASFGPTLRKNSRPTGRVRKNSLFKDRLCYSSLEKKVHRQLKDSRTAHQLEEALREALFPELNVRSYLACRSELALPTVRFLRHGRPMDKAAELDLYAALASYGSRKSSTVHPLHQTHAKKKGHRQTPAQEHAQNHARFQNMLLGWEWED</sequence>
<proteinExistence type="inferred from homology"/>
<dbReference type="FunFam" id="3.10.200.10:FF:000003">
    <property type="entry name" value="Carbonic anhydrase 12"/>
    <property type="match status" value="1"/>
</dbReference>
<keyword evidence="11" id="KW-1185">Reference proteome</keyword>
<evidence type="ECO:0000256" key="6">
    <source>
        <dbReference type="ARBA" id="ARBA00023239"/>
    </source>
</evidence>
<dbReference type="SUPFAM" id="SSF51069">
    <property type="entry name" value="Carbonic anhydrase"/>
    <property type="match status" value="1"/>
</dbReference>
<keyword evidence="7" id="KW-0732">Signal</keyword>
<dbReference type="InterPro" id="IPR001148">
    <property type="entry name" value="CA_dom"/>
</dbReference>
<evidence type="ECO:0000256" key="8">
    <source>
        <dbReference type="SAM" id="MobiDB-lite"/>
    </source>
</evidence>
<feature type="domain" description="Alpha-carbonic anhydrase" evidence="9">
    <location>
        <begin position="26"/>
        <end position="285"/>
    </location>
</feature>
<keyword evidence="5" id="KW-0325">Glycoprotein</keyword>
<keyword evidence="6 7" id="KW-0456">Lyase</keyword>
<dbReference type="GO" id="GO:0004089">
    <property type="term" value="F:carbonate dehydratase activity"/>
    <property type="evidence" value="ECO:0007669"/>
    <property type="project" value="UniProtKB-UniRule"/>
</dbReference>
<dbReference type="PROSITE" id="PS00162">
    <property type="entry name" value="ALPHA_CA_1"/>
    <property type="match status" value="1"/>
</dbReference>
<evidence type="ECO:0000256" key="7">
    <source>
        <dbReference type="RuleBase" id="RU367011"/>
    </source>
</evidence>
<gene>
    <name evidence="10" type="ORF">SKAU_G00318230</name>
</gene>
<reference evidence="10" key="1">
    <citation type="journal article" date="2023" name="Science">
        <title>Genome structures resolve the early diversification of teleost fishes.</title>
        <authorList>
            <person name="Parey E."/>
            <person name="Louis A."/>
            <person name="Montfort J."/>
            <person name="Bouchez O."/>
            <person name="Roques C."/>
            <person name="Iampietro C."/>
            <person name="Lluch J."/>
            <person name="Castinel A."/>
            <person name="Donnadieu C."/>
            <person name="Desvignes T."/>
            <person name="Floi Bucao C."/>
            <person name="Jouanno E."/>
            <person name="Wen M."/>
            <person name="Mejri S."/>
            <person name="Dirks R."/>
            <person name="Jansen H."/>
            <person name="Henkel C."/>
            <person name="Chen W.J."/>
            <person name="Zahm M."/>
            <person name="Cabau C."/>
            <person name="Klopp C."/>
            <person name="Thompson A.W."/>
            <person name="Robinson-Rechavi M."/>
            <person name="Braasch I."/>
            <person name="Lecointre G."/>
            <person name="Bobe J."/>
            <person name="Postlethwait J.H."/>
            <person name="Berthelot C."/>
            <person name="Roest Crollius H."/>
            <person name="Guiguen Y."/>
        </authorList>
    </citation>
    <scope>NUCLEOTIDE SEQUENCE</scope>
    <source>
        <strain evidence="10">WJC10195</strain>
    </source>
</reference>
<dbReference type="AlphaFoldDB" id="A0A9Q1ET45"/>
<dbReference type="GO" id="GO:0005886">
    <property type="term" value="C:plasma membrane"/>
    <property type="evidence" value="ECO:0007669"/>
    <property type="project" value="TreeGrafter"/>
</dbReference>
<name>A0A9Q1ET45_SYNKA</name>
<evidence type="ECO:0000256" key="5">
    <source>
        <dbReference type="ARBA" id="ARBA00023180"/>
    </source>
</evidence>
<dbReference type="InterPro" id="IPR023561">
    <property type="entry name" value="Carbonic_anhydrase_a-class"/>
</dbReference>
<accession>A0A9Q1ET45</accession>
<evidence type="ECO:0000313" key="11">
    <source>
        <dbReference type="Proteomes" id="UP001152622"/>
    </source>
</evidence>
<dbReference type="EMBL" id="JAINUF010000013">
    <property type="protein sequence ID" value="KAJ8344494.1"/>
    <property type="molecule type" value="Genomic_DNA"/>
</dbReference>
<dbReference type="PANTHER" id="PTHR18952:SF19">
    <property type="entry name" value="CARBONIC ANHYDRASE 12"/>
    <property type="match status" value="1"/>
</dbReference>
<evidence type="ECO:0000256" key="3">
    <source>
        <dbReference type="ARBA" id="ARBA00022723"/>
    </source>
</evidence>
<evidence type="ECO:0000256" key="2">
    <source>
        <dbReference type="ARBA" id="ARBA00012925"/>
    </source>
</evidence>
<dbReference type="PROSITE" id="PS51144">
    <property type="entry name" value="ALPHA_CA_2"/>
    <property type="match status" value="1"/>
</dbReference>
<comment type="function">
    <text evidence="7">Reversible hydration of carbon dioxide.</text>
</comment>
<dbReference type="Proteomes" id="UP001152622">
    <property type="component" value="Chromosome 13"/>
</dbReference>
<evidence type="ECO:0000256" key="4">
    <source>
        <dbReference type="ARBA" id="ARBA00022833"/>
    </source>
</evidence>
<evidence type="ECO:0000259" key="9">
    <source>
        <dbReference type="PROSITE" id="PS51144"/>
    </source>
</evidence>
<feature type="region of interest" description="Disordered" evidence="8">
    <location>
        <begin position="313"/>
        <end position="383"/>
    </location>
</feature>
<dbReference type="InterPro" id="IPR018338">
    <property type="entry name" value="Carbonic_anhydrase_a-class_CS"/>
</dbReference>
<keyword evidence="4 7" id="KW-0862">Zinc</keyword>
<dbReference type="Pfam" id="PF00194">
    <property type="entry name" value="Carb_anhydrase"/>
    <property type="match status" value="1"/>
</dbReference>
<comment type="caution">
    <text evidence="10">The sequence shown here is derived from an EMBL/GenBank/DDBJ whole genome shotgun (WGS) entry which is preliminary data.</text>
</comment>
<dbReference type="InterPro" id="IPR036398">
    <property type="entry name" value="CA_dom_sf"/>
</dbReference>
<dbReference type="PANTHER" id="PTHR18952">
    <property type="entry name" value="CARBONIC ANHYDRASE"/>
    <property type="match status" value="1"/>
</dbReference>
<protein>
    <recommendedName>
        <fullName evidence="2 7">Carbonic anhydrase</fullName>
        <ecNumber evidence="2 7">4.2.1.1</ecNumber>
    </recommendedName>
</protein>
<evidence type="ECO:0000313" key="10">
    <source>
        <dbReference type="EMBL" id="KAJ8344494.1"/>
    </source>
</evidence>
<dbReference type="GO" id="GO:0008270">
    <property type="term" value="F:zinc ion binding"/>
    <property type="evidence" value="ECO:0007669"/>
    <property type="project" value="UniProtKB-UniRule"/>
</dbReference>
<comment type="cofactor">
    <cofactor evidence="7">
        <name>Zn(2+)</name>
        <dbReference type="ChEBI" id="CHEBI:29105"/>
    </cofactor>
</comment>
<dbReference type="SMART" id="SM01057">
    <property type="entry name" value="Carb_anhydrase"/>
    <property type="match status" value="1"/>
</dbReference>
<dbReference type="Gene3D" id="3.10.200.10">
    <property type="entry name" value="Alpha carbonic anhydrase"/>
    <property type="match status" value="1"/>
</dbReference>
<evidence type="ECO:0000256" key="1">
    <source>
        <dbReference type="ARBA" id="ARBA00010718"/>
    </source>
</evidence>
<organism evidence="10 11">
    <name type="scientific">Synaphobranchus kaupii</name>
    <name type="common">Kaup's arrowtooth eel</name>
    <dbReference type="NCBI Taxonomy" id="118154"/>
    <lineage>
        <taxon>Eukaryota</taxon>
        <taxon>Metazoa</taxon>
        <taxon>Chordata</taxon>
        <taxon>Craniata</taxon>
        <taxon>Vertebrata</taxon>
        <taxon>Euteleostomi</taxon>
        <taxon>Actinopterygii</taxon>
        <taxon>Neopterygii</taxon>
        <taxon>Teleostei</taxon>
        <taxon>Anguilliformes</taxon>
        <taxon>Synaphobranchidae</taxon>
        <taxon>Synaphobranchus</taxon>
    </lineage>
</organism>
<comment type="catalytic activity">
    <reaction evidence="7">
        <text>hydrogencarbonate + H(+) = CO2 + H2O</text>
        <dbReference type="Rhea" id="RHEA:10748"/>
        <dbReference type="ChEBI" id="CHEBI:15377"/>
        <dbReference type="ChEBI" id="CHEBI:15378"/>
        <dbReference type="ChEBI" id="CHEBI:16526"/>
        <dbReference type="ChEBI" id="CHEBI:17544"/>
        <dbReference type="EC" id="4.2.1.1"/>
    </reaction>
</comment>
<feature type="chain" id="PRO_5040539705" description="Carbonic anhydrase" evidence="7">
    <location>
        <begin position="26"/>
        <end position="516"/>
    </location>
</feature>
<feature type="compositionally biased region" description="Basic residues" evidence="8">
    <location>
        <begin position="330"/>
        <end position="347"/>
    </location>
</feature>
<feature type="signal peptide" evidence="7">
    <location>
        <begin position="1"/>
        <end position="25"/>
    </location>
</feature>
<dbReference type="OrthoDB" id="429145at2759"/>
<comment type="similarity">
    <text evidence="1 7">Belongs to the alpha-carbonic anhydrase family.</text>
</comment>
<dbReference type="EC" id="4.2.1.1" evidence="2 7"/>
<keyword evidence="3 7" id="KW-0479">Metal-binding</keyword>